<dbReference type="PANTHER" id="PTHR13484">
    <property type="entry name" value="FIP1-LIKE 1 PROTEIN"/>
    <property type="match status" value="1"/>
</dbReference>
<feature type="region of interest" description="Disordered" evidence="6">
    <location>
        <begin position="688"/>
        <end position="818"/>
    </location>
</feature>
<feature type="compositionally biased region" description="Gly residues" evidence="6">
    <location>
        <begin position="724"/>
        <end position="739"/>
    </location>
</feature>
<comment type="similarity">
    <text evidence="3">Belongs to the universal ribosomal protein uL10 family.</text>
</comment>
<evidence type="ECO:0000256" key="1">
    <source>
        <dbReference type="ARBA" id="ARBA00004123"/>
    </source>
</evidence>
<proteinExistence type="inferred from homology"/>
<feature type="compositionally biased region" description="Pro residues" evidence="6">
    <location>
        <begin position="424"/>
        <end position="444"/>
    </location>
</feature>
<feature type="compositionally biased region" description="Low complexity" evidence="6">
    <location>
        <begin position="333"/>
        <end position="345"/>
    </location>
</feature>
<evidence type="ECO:0000256" key="4">
    <source>
        <dbReference type="ARBA" id="ARBA00022664"/>
    </source>
</evidence>
<comment type="similarity">
    <text evidence="2">Belongs to the FIP1 family.</text>
</comment>
<feature type="compositionally biased region" description="Low complexity" evidence="6">
    <location>
        <begin position="386"/>
        <end position="401"/>
    </location>
</feature>
<dbReference type="GO" id="GO:0006397">
    <property type="term" value="P:mRNA processing"/>
    <property type="evidence" value="ECO:0007669"/>
    <property type="project" value="UniProtKB-KW"/>
</dbReference>
<evidence type="ECO:0000313" key="9">
    <source>
        <dbReference type="Proteomes" id="UP000623467"/>
    </source>
</evidence>
<accession>A0A8H6XB94</accession>
<name>A0A8H6XB94_9AGAR</name>
<feature type="compositionally biased region" description="Pro residues" evidence="6">
    <location>
        <begin position="743"/>
        <end position="759"/>
    </location>
</feature>
<evidence type="ECO:0000313" key="8">
    <source>
        <dbReference type="EMBL" id="KAF7337574.1"/>
    </source>
</evidence>
<organism evidence="8 9">
    <name type="scientific">Mycena sanguinolenta</name>
    <dbReference type="NCBI Taxonomy" id="230812"/>
    <lineage>
        <taxon>Eukaryota</taxon>
        <taxon>Fungi</taxon>
        <taxon>Dikarya</taxon>
        <taxon>Basidiomycota</taxon>
        <taxon>Agaricomycotina</taxon>
        <taxon>Agaricomycetes</taxon>
        <taxon>Agaricomycetidae</taxon>
        <taxon>Agaricales</taxon>
        <taxon>Marasmiineae</taxon>
        <taxon>Mycenaceae</taxon>
        <taxon>Mycena</taxon>
    </lineage>
</organism>
<evidence type="ECO:0000256" key="6">
    <source>
        <dbReference type="SAM" id="MobiDB-lite"/>
    </source>
</evidence>
<dbReference type="Proteomes" id="UP000623467">
    <property type="component" value="Unassembled WGS sequence"/>
</dbReference>
<evidence type="ECO:0000256" key="3">
    <source>
        <dbReference type="ARBA" id="ARBA00008889"/>
    </source>
</evidence>
<dbReference type="InterPro" id="IPR051187">
    <property type="entry name" value="Pre-mRNA_3'-end_processing_reg"/>
</dbReference>
<feature type="compositionally biased region" description="Low complexity" evidence="6">
    <location>
        <begin position="688"/>
        <end position="702"/>
    </location>
</feature>
<dbReference type="OrthoDB" id="360689at2759"/>
<gene>
    <name evidence="8" type="ORF">MSAN_02230700</name>
</gene>
<feature type="compositionally biased region" description="Polar residues" evidence="6">
    <location>
        <begin position="404"/>
        <end position="413"/>
    </location>
</feature>
<dbReference type="EMBL" id="JACAZH010000033">
    <property type="protein sequence ID" value="KAF7337574.1"/>
    <property type="molecule type" value="Genomic_DNA"/>
</dbReference>
<dbReference type="AlphaFoldDB" id="A0A8H6XB94"/>
<keyword evidence="9" id="KW-1185">Reference proteome</keyword>
<feature type="compositionally biased region" description="Pro residues" evidence="6">
    <location>
        <begin position="488"/>
        <end position="498"/>
    </location>
</feature>
<protein>
    <recommendedName>
        <fullName evidence="7">Pre-mRNA polyadenylation factor Fip1 domain-containing protein</fullName>
    </recommendedName>
</protein>
<feature type="region of interest" description="Disordered" evidence="6">
    <location>
        <begin position="333"/>
        <end position="505"/>
    </location>
</feature>
<dbReference type="PANTHER" id="PTHR13484:SF0">
    <property type="entry name" value="PRE-MRNA 3'-END-PROCESSING FACTOR FIP1"/>
    <property type="match status" value="1"/>
</dbReference>
<comment type="caution">
    <text evidence="8">The sequence shown here is derived from an EMBL/GenBank/DDBJ whole genome shotgun (WGS) entry which is preliminary data.</text>
</comment>
<keyword evidence="5" id="KW-0539">Nucleus</keyword>
<reference evidence="8" key="1">
    <citation type="submission" date="2020-05" db="EMBL/GenBank/DDBJ databases">
        <title>Mycena genomes resolve the evolution of fungal bioluminescence.</title>
        <authorList>
            <person name="Tsai I.J."/>
        </authorList>
    </citation>
    <scope>NUCLEOTIDE SEQUENCE</scope>
    <source>
        <strain evidence="8">160909Yilan</strain>
    </source>
</reference>
<dbReference type="InterPro" id="IPR043141">
    <property type="entry name" value="Ribosomal_uL10-like_sf"/>
</dbReference>
<dbReference type="InterPro" id="IPR007854">
    <property type="entry name" value="Fip1_dom"/>
</dbReference>
<evidence type="ECO:0000259" key="7">
    <source>
        <dbReference type="Pfam" id="PF05182"/>
    </source>
</evidence>
<feature type="compositionally biased region" description="Acidic residues" evidence="6">
    <location>
        <begin position="346"/>
        <end position="372"/>
    </location>
</feature>
<sequence length="818" mass="87843">MLLSATARRVPQRPICSSACRSYALSVVPPKVPKGMTLPRHFTGKKEFQYNWYMRILNSSTTSPLLFLYHNDFTSQKLIKLRRDISAASNRSKPSLSSPSPAGVPVEPVPEPLLTVIRSGIFGAALRDFPAVDNADVMRMTEGVKGALAVLSLPVLDPPQLKAILRTFDRNVPPRKPKTEEELKKELEEKNADPINPGRRMKRVRQIVDPELRVLGALLDGQILLPERITAVADMPSLQTLRAQLVGLLSSPGTQLAMTLSEASGGRLARTLEGLKKGLEETAGEVAPCKLQPEWMTKTIFFMAEERQRTSLGSFPTSEQIVAQLEAQAAAAEASTSQVTDVSATVEEDDDDDEEAVDLGSETEDDEDDVEIIMEPQSRSLDFRQSAGRSAPARTTSSAAPLRPQSSLTTEYTPIQRGGAVPPKATPQPPPTPQPQPTPQPVPQAPSDSELPPATPIVPQTTEPPPQSAEATAAPTVVPTDDGVDPSTLPPVTAPPSHPSIDFSATGTLEGRSIIDVDLSSMTDKQWRKPGSDISDWFNYGFDELSWEAYCYRRRDLGELANVLKTNVLNFSGMPEDQLTALPPEVRQMVMTGTTAMMNTAANPAMMGQGMMMDMSNMSMMGPMAMGMNGEMAMNGGMMPMGMQGDGAQGQIGNGAGSGVAEGGAMQEGFVGNAGMMGMGMEYGVAEQQQQQQMYPQMEAPQPTSATGLGRGGAGVVPYRGRGLRGTRGFVGRGRGRGYGSDAPPPPVRPTSPLPPNVPTGPRNQNKYKDRDGNAPAVDGLDYGGTKDGRTPSGEPEERSRKRRSSPGLDDVRGSKRR</sequence>
<dbReference type="Pfam" id="PF05182">
    <property type="entry name" value="Fip1"/>
    <property type="match status" value="1"/>
</dbReference>
<evidence type="ECO:0000256" key="5">
    <source>
        <dbReference type="ARBA" id="ARBA00023242"/>
    </source>
</evidence>
<dbReference type="GO" id="GO:0005847">
    <property type="term" value="C:mRNA cleavage and polyadenylation specificity factor complex"/>
    <property type="evidence" value="ECO:0007669"/>
    <property type="project" value="TreeGrafter"/>
</dbReference>
<comment type="subcellular location">
    <subcellularLocation>
        <location evidence="1">Nucleus</location>
    </subcellularLocation>
</comment>
<feature type="compositionally biased region" description="Low complexity" evidence="6">
    <location>
        <begin position="471"/>
        <end position="481"/>
    </location>
</feature>
<evidence type="ECO:0000256" key="2">
    <source>
        <dbReference type="ARBA" id="ARBA00007459"/>
    </source>
</evidence>
<feature type="compositionally biased region" description="Basic and acidic residues" evidence="6">
    <location>
        <begin position="785"/>
        <end position="800"/>
    </location>
</feature>
<dbReference type="SUPFAM" id="SSF160369">
    <property type="entry name" value="Ribosomal protein L10-like"/>
    <property type="match status" value="1"/>
</dbReference>
<keyword evidence="4" id="KW-0507">mRNA processing</keyword>
<feature type="domain" description="Pre-mRNA polyadenylation factor Fip1" evidence="7">
    <location>
        <begin position="516"/>
        <end position="556"/>
    </location>
</feature>